<gene>
    <name evidence="1" type="ORF">HUW50_05765</name>
</gene>
<dbReference type="EMBL" id="CP055263">
    <property type="protein sequence ID" value="QNF27082.1"/>
    <property type="molecule type" value="Genomic_DNA"/>
</dbReference>
<evidence type="ECO:0000313" key="2">
    <source>
        <dbReference type="Proteomes" id="UP000515490"/>
    </source>
</evidence>
<sequence>MRFGLMLSGVGLGDRSFIDAAFLGLVKAREEKIPPTLPNEAAKPEPAGATLKLKTLMLHFWRFPVTRMSAYFHFMSGFSSSYDDEGIEINWFPSKG</sequence>
<name>A0ABX6RZR3_9BACI</name>
<evidence type="ECO:0000313" key="1">
    <source>
        <dbReference type="EMBL" id="QNF27082.1"/>
    </source>
</evidence>
<protein>
    <submittedName>
        <fullName evidence="1">Uncharacterized protein</fullName>
    </submittedName>
</protein>
<dbReference type="RefSeq" id="WP_157094319.1">
    <property type="nucleotide sequence ID" value="NZ_CP055263.1"/>
</dbReference>
<dbReference type="Proteomes" id="UP000515490">
    <property type="component" value="Chromosome"/>
</dbReference>
<organism evidence="1 2">
    <name type="scientific">Metabacillus elymi</name>
    <dbReference type="NCBI Taxonomy" id="2745198"/>
    <lineage>
        <taxon>Bacteria</taxon>
        <taxon>Bacillati</taxon>
        <taxon>Bacillota</taxon>
        <taxon>Bacilli</taxon>
        <taxon>Bacillales</taxon>
        <taxon>Bacillaceae</taxon>
        <taxon>Metabacillus</taxon>
    </lineage>
</organism>
<proteinExistence type="predicted"/>
<reference evidence="1 2" key="1">
    <citation type="submission" date="2020-06" db="EMBL/GenBank/DDBJ databases">
        <title>Metabacillus dokdonensis sp. nov., isolated from the rhizosphere of Elymus tsukushiensis, a plant native to the Dokdo Islands, Republic of Korea.</title>
        <authorList>
            <person name="Lee S.Y."/>
            <person name="Hwang Y.J."/>
            <person name="Son J.S."/>
            <person name="Ghim S.Y."/>
        </authorList>
    </citation>
    <scope>NUCLEOTIDE SEQUENCE [LARGE SCALE GENOMIC DNA]</scope>
    <source>
        <strain evidence="1 2">KUDC1714</strain>
    </source>
</reference>
<accession>A0ABX6RZR3</accession>
<keyword evidence="2" id="KW-1185">Reference proteome</keyword>